<dbReference type="EMBL" id="JAAAID010002225">
    <property type="protein sequence ID" value="KAG0007698.1"/>
    <property type="molecule type" value="Genomic_DNA"/>
</dbReference>
<feature type="compositionally biased region" description="Basic and acidic residues" evidence="1">
    <location>
        <begin position="230"/>
        <end position="256"/>
    </location>
</feature>
<feature type="region of interest" description="Disordered" evidence="1">
    <location>
        <begin position="1"/>
        <end position="125"/>
    </location>
</feature>
<feature type="domain" description="BRCT" evidence="2">
    <location>
        <begin position="381"/>
        <end position="404"/>
    </location>
</feature>
<proteinExistence type="predicted"/>
<feature type="compositionally biased region" description="Acidic residues" evidence="1">
    <location>
        <begin position="77"/>
        <end position="94"/>
    </location>
</feature>
<feature type="compositionally biased region" description="Acidic residues" evidence="1">
    <location>
        <begin position="102"/>
        <end position="115"/>
    </location>
</feature>
<feature type="region of interest" description="Disordered" evidence="1">
    <location>
        <begin position="417"/>
        <end position="495"/>
    </location>
</feature>
<reference evidence="3" key="1">
    <citation type="journal article" date="2020" name="Fungal Divers.">
        <title>Resolving the Mortierellaceae phylogeny through synthesis of multi-gene phylogenetics and phylogenomics.</title>
        <authorList>
            <person name="Vandepol N."/>
            <person name="Liber J."/>
            <person name="Desiro A."/>
            <person name="Na H."/>
            <person name="Kennedy M."/>
            <person name="Barry K."/>
            <person name="Grigoriev I.V."/>
            <person name="Miller A.N."/>
            <person name="O'Donnell K."/>
            <person name="Stajich J.E."/>
            <person name="Bonito G."/>
        </authorList>
    </citation>
    <scope>NUCLEOTIDE SEQUENCE</scope>
    <source>
        <strain evidence="3">NRRL 2769</strain>
    </source>
</reference>
<protein>
    <recommendedName>
        <fullName evidence="2">BRCT domain-containing protein</fullName>
    </recommendedName>
</protein>
<feature type="compositionally biased region" description="Basic and acidic residues" evidence="1">
    <location>
        <begin position="184"/>
        <end position="197"/>
    </location>
</feature>
<feature type="compositionally biased region" description="Acidic residues" evidence="1">
    <location>
        <begin position="267"/>
        <end position="283"/>
    </location>
</feature>
<feature type="compositionally biased region" description="Polar residues" evidence="1">
    <location>
        <begin position="18"/>
        <end position="31"/>
    </location>
</feature>
<dbReference type="Proteomes" id="UP000703661">
    <property type="component" value="Unassembled WGS sequence"/>
</dbReference>
<evidence type="ECO:0000313" key="4">
    <source>
        <dbReference type="Proteomes" id="UP000703661"/>
    </source>
</evidence>
<dbReference type="AlphaFoldDB" id="A0A9P6SW34"/>
<name>A0A9P6SW34_9FUNG</name>
<organism evidence="3 4">
    <name type="scientific">Entomortierella chlamydospora</name>
    <dbReference type="NCBI Taxonomy" id="101097"/>
    <lineage>
        <taxon>Eukaryota</taxon>
        <taxon>Fungi</taxon>
        <taxon>Fungi incertae sedis</taxon>
        <taxon>Mucoromycota</taxon>
        <taxon>Mortierellomycotina</taxon>
        <taxon>Mortierellomycetes</taxon>
        <taxon>Mortierellales</taxon>
        <taxon>Mortierellaceae</taxon>
        <taxon>Entomortierella</taxon>
    </lineage>
</organism>
<feature type="compositionally biased region" description="Basic and acidic residues" evidence="1">
    <location>
        <begin position="484"/>
        <end position="495"/>
    </location>
</feature>
<dbReference type="PROSITE" id="PS50172">
    <property type="entry name" value="BRCT"/>
    <property type="match status" value="1"/>
</dbReference>
<sequence length="495" mass="57732">MTDTADPETYTPHERNDNNSASCGSQQTNPITALKSPATNFPDLYNDPEHSEESKDDEKSEVKQESESEQGEGRQESEDEWSEDERSEDQESNNEESKDQEGDSEESDEYQEDESEHYSDDSDDVWSFARMIRESIFRSLDTRHRQGRYRFPVAFRTTPPPSPRFSERPLSRNSSPPTLGEAHLPLRSEPRAEDWRPDPASMEVFLQQIDDSDEDNHHSEERDVEDPIEEERMDKLLDETVKNAVKEANAKFDKEYGPAFRDSNSGTDDEDDDEEEEEEEDSDKDGTLKPQRGRRRRRRRRPWFLDGWDEIWDIPDCKQFEWEEPLVYEMMKPSDMDILILDRHLSQAKLTFYYDELKKMHARWSGPKPFSRRRYSGKTMVVSCEWLEETIRERKPIDPRPYALRKINIVENNTKVEDKDQIDNKDKAENAGESMAGDTSGDKMEGIIGGGESGVGMEDTDFEGTKRDMDAQKRSLDQIEEIEQTERSCKKLRED</sequence>
<feature type="compositionally biased region" description="Basic and acidic residues" evidence="1">
    <location>
        <begin position="47"/>
        <end position="76"/>
    </location>
</feature>
<gene>
    <name evidence="3" type="ORF">BGZ80_004348</name>
</gene>
<evidence type="ECO:0000313" key="3">
    <source>
        <dbReference type="EMBL" id="KAG0007698.1"/>
    </source>
</evidence>
<comment type="caution">
    <text evidence="3">The sequence shown here is derived from an EMBL/GenBank/DDBJ whole genome shotgun (WGS) entry which is preliminary data.</text>
</comment>
<feature type="region of interest" description="Disordered" evidence="1">
    <location>
        <begin position="148"/>
        <end position="292"/>
    </location>
</feature>
<feature type="compositionally biased region" description="Basic and acidic residues" evidence="1">
    <location>
        <begin position="417"/>
        <end position="430"/>
    </location>
</feature>
<dbReference type="InterPro" id="IPR001357">
    <property type="entry name" value="BRCT_dom"/>
</dbReference>
<evidence type="ECO:0000256" key="1">
    <source>
        <dbReference type="SAM" id="MobiDB-lite"/>
    </source>
</evidence>
<feature type="compositionally biased region" description="Basic and acidic residues" evidence="1">
    <location>
        <begin position="463"/>
        <end position="477"/>
    </location>
</feature>
<evidence type="ECO:0000259" key="2">
    <source>
        <dbReference type="PROSITE" id="PS50172"/>
    </source>
</evidence>
<accession>A0A9P6SW34</accession>
<keyword evidence="4" id="KW-1185">Reference proteome</keyword>